<reference evidence="2" key="1">
    <citation type="submission" date="2015-04" db="UniProtKB">
        <authorList>
            <consortium name="EnsemblPlants"/>
        </authorList>
    </citation>
    <scope>IDENTIFICATION</scope>
</reference>
<sequence length="91" mass="9305">MGKKHKTNPDVSEDSRHLASNDSIVEKKCRGSEANEDGQDSRLVKNGISGVSIPTILEAIKGHCSLPIMNLSGDGGGATEATGSEAGGGPM</sequence>
<protein>
    <submittedName>
        <fullName evidence="2">Uncharacterized protein</fullName>
    </submittedName>
</protein>
<evidence type="ECO:0000313" key="3">
    <source>
        <dbReference type="Proteomes" id="UP000026961"/>
    </source>
</evidence>
<dbReference type="Gramene" id="OGLUM12G04430.4">
    <property type="protein sequence ID" value="OGLUM12G04430.4"/>
    <property type="gene ID" value="OGLUM12G04430"/>
</dbReference>
<dbReference type="HOGENOM" id="CLU_187938_0_0_1"/>
<evidence type="ECO:0000256" key="1">
    <source>
        <dbReference type="SAM" id="MobiDB-lite"/>
    </source>
</evidence>
<name>A0A0E0BPC3_9ORYZ</name>
<dbReference type="AlphaFoldDB" id="A0A0E0BPC3"/>
<organism evidence="2">
    <name type="scientific">Oryza glumipatula</name>
    <dbReference type="NCBI Taxonomy" id="40148"/>
    <lineage>
        <taxon>Eukaryota</taxon>
        <taxon>Viridiplantae</taxon>
        <taxon>Streptophyta</taxon>
        <taxon>Embryophyta</taxon>
        <taxon>Tracheophyta</taxon>
        <taxon>Spermatophyta</taxon>
        <taxon>Magnoliopsida</taxon>
        <taxon>Liliopsida</taxon>
        <taxon>Poales</taxon>
        <taxon>Poaceae</taxon>
        <taxon>BOP clade</taxon>
        <taxon>Oryzoideae</taxon>
        <taxon>Oryzeae</taxon>
        <taxon>Oryzinae</taxon>
        <taxon>Oryza</taxon>
    </lineage>
</organism>
<proteinExistence type="predicted"/>
<reference evidence="2" key="2">
    <citation type="submission" date="2018-05" db="EMBL/GenBank/DDBJ databases">
        <title>OgluRS3 (Oryza glumaepatula Reference Sequence Version 3).</title>
        <authorList>
            <person name="Zhang J."/>
            <person name="Kudrna D."/>
            <person name="Lee S."/>
            <person name="Talag J."/>
            <person name="Welchert J."/>
            <person name="Wing R.A."/>
        </authorList>
    </citation>
    <scope>NUCLEOTIDE SEQUENCE [LARGE SCALE GENOMIC DNA]</scope>
</reference>
<dbReference type="EnsemblPlants" id="OGLUM12G04430.4">
    <property type="protein sequence ID" value="OGLUM12G04430.4"/>
    <property type="gene ID" value="OGLUM12G04430"/>
</dbReference>
<accession>A0A0E0BPC3</accession>
<evidence type="ECO:0000313" key="2">
    <source>
        <dbReference type="EnsemblPlants" id="OGLUM12G04430.4"/>
    </source>
</evidence>
<feature type="compositionally biased region" description="Basic and acidic residues" evidence="1">
    <location>
        <begin position="13"/>
        <end position="42"/>
    </location>
</feature>
<feature type="region of interest" description="Disordered" evidence="1">
    <location>
        <begin position="1"/>
        <end position="42"/>
    </location>
</feature>
<dbReference type="Proteomes" id="UP000026961">
    <property type="component" value="Chromosome 12"/>
</dbReference>
<keyword evidence="3" id="KW-1185">Reference proteome</keyword>